<reference evidence="2" key="2">
    <citation type="submission" date="2020-09" db="EMBL/GenBank/DDBJ databases">
        <authorList>
            <person name="Sun Q."/>
            <person name="Zhou Y."/>
        </authorList>
    </citation>
    <scope>NUCLEOTIDE SEQUENCE</scope>
    <source>
        <strain evidence="2">CGMCC 4.7138</strain>
    </source>
</reference>
<dbReference type="Pfam" id="PF04149">
    <property type="entry name" value="DUF397"/>
    <property type="match status" value="1"/>
</dbReference>
<comment type="caution">
    <text evidence="2">The sequence shown here is derived from an EMBL/GenBank/DDBJ whole genome shotgun (WGS) entry which is preliminary data.</text>
</comment>
<evidence type="ECO:0000313" key="3">
    <source>
        <dbReference type="Proteomes" id="UP000653480"/>
    </source>
</evidence>
<evidence type="ECO:0000313" key="2">
    <source>
        <dbReference type="EMBL" id="GGO01017.1"/>
    </source>
</evidence>
<reference evidence="2" key="1">
    <citation type="journal article" date="2014" name="Int. J. Syst. Evol. Microbiol.">
        <title>Complete genome sequence of Corynebacterium casei LMG S-19264T (=DSM 44701T), isolated from a smear-ripened cheese.</title>
        <authorList>
            <consortium name="US DOE Joint Genome Institute (JGI-PGF)"/>
            <person name="Walter F."/>
            <person name="Albersmeier A."/>
            <person name="Kalinowski J."/>
            <person name="Ruckert C."/>
        </authorList>
    </citation>
    <scope>NUCLEOTIDE SEQUENCE</scope>
    <source>
        <strain evidence="2">CGMCC 4.7138</strain>
    </source>
</reference>
<name>A0A8H9GUK2_9ACTN</name>
<feature type="domain" description="DUF397" evidence="1">
    <location>
        <begin position="60"/>
        <end position="112"/>
    </location>
</feature>
<proteinExistence type="predicted"/>
<dbReference type="InterPro" id="IPR007278">
    <property type="entry name" value="DUF397"/>
</dbReference>
<protein>
    <recommendedName>
        <fullName evidence="1">DUF397 domain-containing protein</fullName>
    </recommendedName>
</protein>
<evidence type="ECO:0000259" key="1">
    <source>
        <dbReference type="Pfam" id="PF04149"/>
    </source>
</evidence>
<dbReference type="Proteomes" id="UP000653480">
    <property type="component" value="Unassembled WGS sequence"/>
</dbReference>
<sequence>MSTMWRDDSVSHTAPIDAPVQVQMHVQTHECRSLGSDSETRRRVSLIYNGMPSSHLGQQAWRKSRHSNPSGNCVEIAALPDGRVALRNSRHPSGPALIVPLQDMTAFLRAAKEGEFDDLLGEVEK</sequence>
<organism evidence="2 3">
    <name type="scientific">Microbispora bryophytorum</name>
    <dbReference type="NCBI Taxonomy" id="1460882"/>
    <lineage>
        <taxon>Bacteria</taxon>
        <taxon>Bacillati</taxon>
        <taxon>Actinomycetota</taxon>
        <taxon>Actinomycetes</taxon>
        <taxon>Streptosporangiales</taxon>
        <taxon>Streptosporangiaceae</taxon>
        <taxon>Microbispora</taxon>
    </lineage>
</organism>
<keyword evidence="3" id="KW-1185">Reference proteome</keyword>
<accession>A0A8H9GUK2</accession>
<gene>
    <name evidence="2" type="ORF">GCM10011574_08340</name>
</gene>
<dbReference type="EMBL" id="BMMN01000001">
    <property type="protein sequence ID" value="GGO01017.1"/>
    <property type="molecule type" value="Genomic_DNA"/>
</dbReference>
<dbReference type="AlphaFoldDB" id="A0A8H9GUK2"/>